<evidence type="ECO:0000259" key="2">
    <source>
        <dbReference type="PROSITE" id="PS50188"/>
    </source>
</evidence>
<dbReference type="InterPro" id="IPR001870">
    <property type="entry name" value="B30.2/SPRY"/>
</dbReference>
<dbReference type="CDD" id="cd12885">
    <property type="entry name" value="SPRY_RanBP_like"/>
    <property type="match status" value="1"/>
</dbReference>
<keyword evidence="1" id="KW-0175">Coiled coil</keyword>
<feature type="domain" description="B30.2/SPRY" evidence="2">
    <location>
        <begin position="206"/>
        <end position="403"/>
    </location>
</feature>
<evidence type="ECO:0000313" key="3">
    <source>
        <dbReference type="Proteomes" id="UP000887572"/>
    </source>
</evidence>
<dbReference type="Gene3D" id="2.60.120.920">
    <property type="match status" value="1"/>
</dbReference>
<dbReference type="InterPro" id="IPR003877">
    <property type="entry name" value="SPRY_dom"/>
</dbReference>
<dbReference type="WBParaSite" id="Gr19_v10_g5963.t2">
    <property type="protein sequence ID" value="Gr19_v10_g5963.t2"/>
    <property type="gene ID" value="Gr19_v10_g5963"/>
</dbReference>
<dbReference type="PANTHER" id="PTHR12864">
    <property type="entry name" value="RAN BINDING PROTEIN 9-RELATED"/>
    <property type="match status" value="1"/>
</dbReference>
<dbReference type="InterPro" id="IPR043136">
    <property type="entry name" value="B30.2/SPRY_sf"/>
</dbReference>
<dbReference type="PROSITE" id="PS50188">
    <property type="entry name" value="B302_SPRY"/>
    <property type="match status" value="1"/>
</dbReference>
<dbReference type="SUPFAM" id="SSF49899">
    <property type="entry name" value="Concanavalin A-like lectins/glucanases"/>
    <property type="match status" value="1"/>
</dbReference>
<dbReference type="AlphaFoldDB" id="A0A914I1B7"/>
<evidence type="ECO:0000256" key="1">
    <source>
        <dbReference type="SAM" id="Coils"/>
    </source>
</evidence>
<dbReference type="InterPro" id="IPR050618">
    <property type="entry name" value="Ubq-SigPath_Reg"/>
</dbReference>
<dbReference type="InterPro" id="IPR044736">
    <property type="entry name" value="Gid1/RanBPM/SPLA_SPRY"/>
</dbReference>
<sequence>MAPLSINIMPILTEYERLEEKIGWLNEDQQKLVSIDQFLLMQSDQKALLEKLNRLEQKQTQFNEREQQLNNFLEQFVEEQNNKFEKLKGRLSAKMVEEYPKQQQVTIGGKIGKNENSAAFSTSGVWRRCDSFRIVGSILLFMFIIYTVHQMNEQKGFRLKMNAFVVAEFDQQKLSNANKFAEIEQHNALQQEKVVKLQKYLKEQQLDIVDLQKIVDTLKEIGQVPENRWDSAACHDKLALSEPDRLIVQLNGEGWGSVRAEKPMSNPYGIAYIEVKILGETAGVLIGLATTQMPLGEWVGHYKGTFAYGSHGDFWGHEIDGCCHTADGRPVIGGKPKFEKGDIIGCGVNLATRQIIYTKNGQRLDNANLFVDSAADSIAVLFPCVSLGNPGTKIEANFGPDFKYKF</sequence>
<evidence type="ECO:0000313" key="4">
    <source>
        <dbReference type="WBParaSite" id="Gr19_v10_g5963.t2"/>
    </source>
</evidence>
<dbReference type="Pfam" id="PF00622">
    <property type="entry name" value="SPRY"/>
    <property type="match status" value="1"/>
</dbReference>
<keyword evidence="3" id="KW-1185">Reference proteome</keyword>
<name>A0A914I1B7_GLORO</name>
<dbReference type="SMART" id="SM00449">
    <property type="entry name" value="SPRY"/>
    <property type="match status" value="1"/>
</dbReference>
<dbReference type="InterPro" id="IPR013320">
    <property type="entry name" value="ConA-like_dom_sf"/>
</dbReference>
<dbReference type="Proteomes" id="UP000887572">
    <property type="component" value="Unplaced"/>
</dbReference>
<accession>A0A914I1B7</accession>
<protein>
    <submittedName>
        <fullName evidence="4">B30.2/SPRY domain-containing protein</fullName>
    </submittedName>
</protein>
<proteinExistence type="predicted"/>
<organism evidence="3 4">
    <name type="scientific">Globodera rostochiensis</name>
    <name type="common">Golden nematode worm</name>
    <name type="synonym">Heterodera rostochiensis</name>
    <dbReference type="NCBI Taxonomy" id="31243"/>
    <lineage>
        <taxon>Eukaryota</taxon>
        <taxon>Metazoa</taxon>
        <taxon>Ecdysozoa</taxon>
        <taxon>Nematoda</taxon>
        <taxon>Chromadorea</taxon>
        <taxon>Rhabditida</taxon>
        <taxon>Tylenchina</taxon>
        <taxon>Tylenchomorpha</taxon>
        <taxon>Tylenchoidea</taxon>
        <taxon>Heteroderidae</taxon>
        <taxon>Heteroderinae</taxon>
        <taxon>Globodera</taxon>
    </lineage>
</organism>
<reference evidence="4" key="1">
    <citation type="submission" date="2022-11" db="UniProtKB">
        <authorList>
            <consortium name="WormBaseParasite"/>
        </authorList>
    </citation>
    <scope>IDENTIFICATION</scope>
</reference>
<feature type="coiled-coil region" evidence="1">
    <location>
        <begin position="45"/>
        <end position="75"/>
    </location>
</feature>